<keyword evidence="2" id="KW-0573">Peptidoglycan synthesis</keyword>
<dbReference type="GO" id="GO:0016881">
    <property type="term" value="F:acid-amino acid ligase activity"/>
    <property type="evidence" value="ECO:0007669"/>
    <property type="project" value="InterPro"/>
</dbReference>
<feature type="domain" description="Mur ligase central" evidence="4">
    <location>
        <begin position="6"/>
        <end position="214"/>
    </location>
</feature>
<keyword evidence="2" id="KW-0132">Cell division</keyword>
<reference evidence="5 6" key="1">
    <citation type="journal article" date="2016" name="Nat. Commun.">
        <title>Thousands of microbial genomes shed light on interconnected biogeochemical processes in an aquifer system.</title>
        <authorList>
            <person name="Anantharaman K."/>
            <person name="Brown C.T."/>
            <person name="Hug L.A."/>
            <person name="Sharon I."/>
            <person name="Castelle C.J."/>
            <person name="Probst A.J."/>
            <person name="Thomas B.C."/>
            <person name="Singh A."/>
            <person name="Wilkins M.J."/>
            <person name="Karaoz U."/>
            <person name="Brodie E.L."/>
            <person name="Williams K.H."/>
            <person name="Hubbard S.S."/>
            <person name="Banfield J.F."/>
        </authorList>
    </citation>
    <scope>NUCLEOTIDE SEQUENCE [LARGE SCALE GENOMIC DNA]</scope>
</reference>
<comment type="pathway">
    <text evidence="2">Cell wall biogenesis; peptidoglycan biosynthesis.</text>
</comment>
<gene>
    <name evidence="5" type="ORF">A2847_02820</name>
</gene>
<dbReference type="GO" id="GO:0008360">
    <property type="term" value="P:regulation of cell shape"/>
    <property type="evidence" value="ECO:0007669"/>
    <property type="project" value="UniProtKB-KW"/>
</dbReference>
<feature type="domain" description="Mur ligase C-terminal" evidence="3">
    <location>
        <begin position="237"/>
        <end position="371"/>
    </location>
</feature>
<dbReference type="InterPro" id="IPR036615">
    <property type="entry name" value="Mur_ligase_C_dom_sf"/>
</dbReference>
<dbReference type="GO" id="GO:0009252">
    <property type="term" value="P:peptidoglycan biosynthetic process"/>
    <property type="evidence" value="ECO:0007669"/>
    <property type="project" value="UniProtKB-UniPathway"/>
</dbReference>
<dbReference type="PANTHER" id="PTHR23135">
    <property type="entry name" value="MUR LIGASE FAMILY MEMBER"/>
    <property type="match status" value="1"/>
</dbReference>
<dbReference type="InterPro" id="IPR005761">
    <property type="entry name" value="UDP-N-AcMur-Glu-dNH2Pim_ligase"/>
</dbReference>
<proteinExistence type="inferred from homology"/>
<dbReference type="GO" id="GO:0051301">
    <property type="term" value="P:cell division"/>
    <property type="evidence" value="ECO:0007669"/>
    <property type="project" value="UniProtKB-KW"/>
</dbReference>
<evidence type="ECO:0000313" key="5">
    <source>
        <dbReference type="EMBL" id="OGZ95209.1"/>
    </source>
</evidence>
<keyword evidence="2" id="KW-0131">Cell cycle</keyword>
<accession>A0A1G2K6Z0</accession>
<dbReference type="PANTHER" id="PTHR23135:SF4">
    <property type="entry name" value="UDP-N-ACETYLMURAMOYL-L-ALANYL-D-GLUTAMATE--2,6-DIAMINOPIMELATE LIGASE MURE HOMOLOG, CHLOROPLASTIC"/>
    <property type="match status" value="1"/>
</dbReference>
<dbReference type="GO" id="GO:0005524">
    <property type="term" value="F:ATP binding"/>
    <property type="evidence" value="ECO:0007669"/>
    <property type="project" value="InterPro"/>
</dbReference>
<name>A0A1G2K6Z0_9BACT</name>
<organism evidence="5 6">
    <name type="scientific">Candidatus Sungbacteria bacterium RIFCSPHIGHO2_01_FULL_50_25</name>
    <dbReference type="NCBI Taxonomy" id="1802265"/>
    <lineage>
        <taxon>Bacteria</taxon>
        <taxon>Candidatus Sungiibacteriota</taxon>
    </lineage>
</organism>
<dbReference type="InterPro" id="IPR004101">
    <property type="entry name" value="Mur_ligase_C"/>
</dbReference>
<dbReference type="Proteomes" id="UP000178574">
    <property type="component" value="Unassembled WGS sequence"/>
</dbReference>
<dbReference type="NCBIfam" id="TIGR01085">
    <property type="entry name" value="murE"/>
    <property type="match status" value="1"/>
</dbReference>
<dbReference type="Pfam" id="PF02875">
    <property type="entry name" value="Mur_ligase_C"/>
    <property type="match status" value="1"/>
</dbReference>
<evidence type="ECO:0000259" key="4">
    <source>
        <dbReference type="Pfam" id="PF08245"/>
    </source>
</evidence>
<dbReference type="GO" id="GO:0005737">
    <property type="term" value="C:cytoplasm"/>
    <property type="evidence" value="ECO:0007669"/>
    <property type="project" value="UniProtKB-SubCell"/>
</dbReference>
<comment type="subcellular location">
    <subcellularLocation>
        <location evidence="2">Cytoplasm</location>
    </subcellularLocation>
</comment>
<dbReference type="AlphaFoldDB" id="A0A1G2K6Z0"/>
<dbReference type="EMBL" id="MHQD01000040">
    <property type="protein sequence ID" value="OGZ95209.1"/>
    <property type="molecule type" value="Genomic_DNA"/>
</dbReference>
<evidence type="ECO:0008006" key="7">
    <source>
        <dbReference type="Google" id="ProtNLM"/>
    </source>
</evidence>
<comment type="similarity">
    <text evidence="1">Belongs to the MurCDEF family. MurE subfamily.</text>
</comment>
<dbReference type="InterPro" id="IPR013221">
    <property type="entry name" value="Mur_ligase_cen"/>
</dbReference>
<keyword evidence="2" id="KW-0961">Cell wall biogenesis/degradation</keyword>
<dbReference type="InterPro" id="IPR036565">
    <property type="entry name" value="Mur-like_cat_sf"/>
</dbReference>
<evidence type="ECO:0000313" key="6">
    <source>
        <dbReference type="Proteomes" id="UP000178574"/>
    </source>
</evidence>
<protein>
    <recommendedName>
        <fullName evidence="7">UDP-N-acetylmuramyl-tripeptide synthetase</fullName>
    </recommendedName>
</protein>
<dbReference type="UniPathway" id="UPA00219"/>
<comment type="caution">
    <text evidence="5">The sequence shown here is derived from an EMBL/GenBank/DDBJ whole genome shotgun (WGS) entry which is preliminary data.</text>
</comment>
<dbReference type="Pfam" id="PF08245">
    <property type="entry name" value="Mur_ligase_M"/>
    <property type="match status" value="1"/>
</dbReference>
<evidence type="ECO:0000256" key="1">
    <source>
        <dbReference type="ARBA" id="ARBA00005898"/>
    </source>
</evidence>
<dbReference type="GO" id="GO:0071555">
    <property type="term" value="P:cell wall organization"/>
    <property type="evidence" value="ECO:0007669"/>
    <property type="project" value="UniProtKB-KW"/>
</dbReference>
<keyword evidence="2" id="KW-0133">Cell shape</keyword>
<sequence>MIVIGVTGTKGKTSTANFIWAVLARGGYKTGIITTANIRIGEAEAMNEYHMTMPGRAAIHRLMARMLREGCGVAVVETTSEGIKQYRHAGIAYDILVFTNLTPEHLESHGGSFEEYKRTKGEIFGLLATSKKELNGKRVEKVIVANRDSEHADYFLGFPADKKITFGFSDVSDIRAEDPEDLPDGVAFNAGGFRYSLRILGQFNIQNALPAIAVGRILGIPDSVIQEGLLSLSKIPGRMEEIFEGQQFRVFVDYAHEEKSITYVLETARTMCGDAGRIGILLGAEGGGRDKAKRPIMGKLAARLADYVVVTNVDPYEDDPRAILEDIAQSAERFGKIRGKDLFVIKDRRAGIQKILSFAKKGDVVLVTGKGAEQSIVIDGVRYPWDDRVRVKEELRKLVVNPIIK</sequence>
<dbReference type="SUPFAM" id="SSF53623">
    <property type="entry name" value="MurD-like peptide ligases, catalytic domain"/>
    <property type="match status" value="1"/>
</dbReference>
<dbReference type="Gene3D" id="3.40.1190.10">
    <property type="entry name" value="Mur-like, catalytic domain"/>
    <property type="match status" value="1"/>
</dbReference>
<dbReference type="SUPFAM" id="SSF53244">
    <property type="entry name" value="MurD-like peptide ligases, peptide-binding domain"/>
    <property type="match status" value="1"/>
</dbReference>
<evidence type="ECO:0000259" key="3">
    <source>
        <dbReference type="Pfam" id="PF02875"/>
    </source>
</evidence>
<evidence type="ECO:0000256" key="2">
    <source>
        <dbReference type="RuleBase" id="RU004135"/>
    </source>
</evidence>
<dbReference type="Gene3D" id="3.90.190.20">
    <property type="entry name" value="Mur ligase, C-terminal domain"/>
    <property type="match status" value="1"/>
</dbReference>